<comment type="catalytic activity">
    <reaction evidence="12 13">
        <text>(S)-2,3,4,5-tetrahydrodipicolinate + NAD(+) + H2O = (2S,4S)-4-hydroxy-2,3,4,5-tetrahydrodipicolinate + NADH + H(+)</text>
        <dbReference type="Rhea" id="RHEA:35323"/>
        <dbReference type="ChEBI" id="CHEBI:15377"/>
        <dbReference type="ChEBI" id="CHEBI:15378"/>
        <dbReference type="ChEBI" id="CHEBI:16845"/>
        <dbReference type="ChEBI" id="CHEBI:57540"/>
        <dbReference type="ChEBI" id="CHEBI:57945"/>
        <dbReference type="ChEBI" id="CHEBI:67139"/>
        <dbReference type="EC" id="1.17.1.8"/>
    </reaction>
</comment>
<comment type="catalytic activity">
    <reaction evidence="11 13">
        <text>(S)-2,3,4,5-tetrahydrodipicolinate + NADP(+) + H2O = (2S,4S)-4-hydroxy-2,3,4,5-tetrahydrodipicolinate + NADPH + H(+)</text>
        <dbReference type="Rhea" id="RHEA:35331"/>
        <dbReference type="ChEBI" id="CHEBI:15377"/>
        <dbReference type="ChEBI" id="CHEBI:15378"/>
        <dbReference type="ChEBI" id="CHEBI:16845"/>
        <dbReference type="ChEBI" id="CHEBI:57783"/>
        <dbReference type="ChEBI" id="CHEBI:58349"/>
        <dbReference type="ChEBI" id="CHEBI:67139"/>
        <dbReference type="EC" id="1.17.1.8"/>
    </reaction>
</comment>
<evidence type="ECO:0000313" key="16">
    <source>
        <dbReference type="EMBL" id="QDU47062.1"/>
    </source>
</evidence>
<dbReference type="InterPro" id="IPR000846">
    <property type="entry name" value="DapB_N"/>
</dbReference>
<evidence type="ECO:0000256" key="8">
    <source>
        <dbReference type="ARBA" id="ARBA00023154"/>
    </source>
</evidence>
<dbReference type="GO" id="GO:0008839">
    <property type="term" value="F:4-hydroxy-tetrahydrodipicolinate reductase"/>
    <property type="evidence" value="ECO:0007669"/>
    <property type="project" value="UniProtKB-UniRule"/>
</dbReference>
<evidence type="ECO:0000256" key="7">
    <source>
        <dbReference type="ARBA" id="ARBA00023027"/>
    </source>
</evidence>
<comment type="similarity">
    <text evidence="1 13">Belongs to the DapB family.</text>
</comment>
<dbReference type="GO" id="GO:0050661">
    <property type="term" value="F:NADP binding"/>
    <property type="evidence" value="ECO:0007669"/>
    <property type="project" value="UniProtKB-UniRule"/>
</dbReference>
<feature type="domain" description="Dihydrodipicolinate reductase N-terminal" evidence="14">
    <location>
        <begin position="6"/>
        <end position="125"/>
    </location>
</feature>
<dbReference type="Gene3D" id="3.30.360.10">
    <property type="entry name" value="Dihydrodipicolinate Reductase, domain 2"/>
    <property type="match status" value="1"/>
</dbReference>
<dbReference type="KEGG" id="sdyn:Mal52_55900"/>
<keyword evidence="2 13" id="KW-0963">Cytoplasm</keyword>
<evidence type="ECO:0000256" key="9">
    <source>
        <dbReference type="ARBA" id="ARBA00037922"/>
    </source>
</evidence>
<dbReference type="PIRSF" id="PIRSF000161">
    <property type="entry name" value="DHPR"/>
    <property type="match status" value="1"/>
</dbReference>
<dbReference type="HAMAP" id="MF_00102">
    <property type="entry name" value="DapB"/>
    <property type="match status" value="1"/>
</dbReference>
<keyword evidence="5 13" id="KW-0220">Diaminopimelate biosynthesis</keyword>
<accession>A0A517ZX56</accession>
<dbReference type="PANTHER" id="PTHR20836">
    <property type="entry name" value="DIHYDRODIPICOLINATE REDUCTASE"/>
    <property type="match status" value="1"/>
</dbReference>
<dbReference type="GO" id="GO:0051287">
    <property type="term" value="F:NAD binding"/>
    <property type="evidence" value="ECO:0007669"/>
    <property type="project" value="UniProtKB-UniRule"/>
</dbReference>
<dbReference type="Proteomes" id="UP000319383">
    <property type="component" value="Chromosome"/>
</dbReference>
<dbReference type="Pfam" id="PF01113">
    <property type="entry name" value="DapB_N"/>
    <property type="match status" value="1"/>
</dbReference>
<evidence type="ECO:0000256" key="2">
    <source>
        <dbReference type="ARBA" id="ARBA00022490"/>
    </source>
</evidence>
<reference evidence="16 17" key="1">
    <citation type="submission" date="2019-02" db="EMBL/GenBank/DDBJ databases">
        <title>Deep-cultivation of Planctomycetes and their phenomic and genomic characterization uncovers novel biology.</title>
        <authorList>
            <person name="Wiegand S."/>
            <person name="Jogler M."/>
            <person name="Boedeker C."/>
            <person name="Pinto D."/>
            <person name="Vollmers J."/>
            <person name="Rivas-Marin E."/>
            <person name="Kohn T."/>
            <person name="Peeters S.H."/>
            <person name="Heuer A."/>
            <person name="Rast P."/>
            <person name="Oberbeckmann S."/>
            <person name="Bunk B."/>
            <person name="Jeske O."/>
            <person name="Meyerdierks A."/>
            <person name="Storesund J.E."/>
            <person name="Kallscheuer N."/>
            <person name="Luecker S."/>
            <person name="Lage O.M."/>
            <person name="Pohl T."/>
            <person name="Merkel B.J."/>
            <person name="Hornburger P."/>
            <person name="Mueller R.-W."/>
            <person name="Bruemmer F."/>
            <person name="Labrenz M."/>
            <person name="Spormann A.M."/>
            <person name="Op den Camp H."/>
            <person name="Overmann J."/>
            <person name="Amann R."/>
            <person name="Jetten M.S.M."/>
            <person name="Mascher T."/>
            <person name="Medema M.H."/>
            <person name="Devos D.P."/>
            <person name="Kaster A.-K."/>
            <person name="Ovreas L."/>
            <person name="Rohde M."/>
            <person name="Galperin M.Y."/>
            <person name="Jogler C."/>
        </authorList>
    </citation>
    <scope>NUCLEOTIDE SEQUENCE [LARGE SCALE GENOMIC DNA]</scope>
    <source>
        <strain evidence="16 17">Mal52</strain>
    </source>
</reference>
<comment type="subcellular location">
    <subcellularLocation>
        <location evidence="13">Cytoplasm</location>
    </subcellularLocation>
</comment>
<evidence type="ECO:0000256" key="12">
    <source>
        <dbReference type="ARBA" id="ARBA00049396"/>
    </source>
</evidence>
<evidence type="ECO:0000259" key="15">
    <source>
        <dbReference type="Pfam" id="PF05173"/>
    </source>
</evidence>
<comment type="function">
    <text evidence="13">Catalyzes the conversion of 4-hydroxy-tetrahydrodipicolinate (HTPA) to tetrahydrodipicolinate.</text>
</comment>
<evidence type="ECO:0000256" key="10">
    <source>
        <dbReference type="ARBA" id="ARBA00038983"/>
    </source>
</evidence>
<dbReference type="GO" id="GO:0019877">
    <property type="term" value="P:diaminopimelate biosynthetic process"/>
    <property type="evidence" value="ECO:0007669"/>
    <property type="project" value="UniProtKB-UniRule"/>
</dbReference>
<evidence type="ECO:0000256" key="1">
    <source>
        <dbReference type="ARBA" id="ARBA00006642"/>
    </source>
</evidence>
<feature type="binding site" evidence="13">
    <location>
        <position position="37"/>
    </location>
    <ligand>
        <name>NAD(+)</name>
        <dbReference type="ChEBI" id="CHEBI:57540"/>
    </ligand>
</feature>
<dbReference type="NCBIfam" id="TIGR00036">
    <property type="entry name" value="dapB"/>
    <property type="match status" value="1"/>
</dbReference>
<comment type="caution">
    <text evidence="13">Was originally thought to be a dihydrodipicolinate reductase (DHDPR), catalyzing the conversion of dihydrodipicolinate to tetrahydrodipicolinate. However, it was shown in E.coli that the substrate of the enzymatic reaction is not dihydrodipicolinate (DHDP) but in fact (2S,4S)-4-hydroxy-2,3,4,5-tetrahydrodipicolinic acid (HTPA), the product released by the DapA-catalyzed reaction.</text>
</comment>
<dbReference type="SUPFAM" id="SSF55347">
    <property type="entry name" value="Glyceraldehyde-3-phosphate dehydrogenase-like, C-terminal domain"/>
    <property type="match status" value="1"/>
</dbReference>
<comment type="caution">
    <text evidence="13">Lacks conserved residue(s) required for the propagation of feature annotation.</text>
</comment>
<dbReference type="OrthoDB" id="9790352at2"/>
<feature type="binding site" evidence="13">
    <location>
        <begin position="122"/>
        <end position="125"/>
    </location>
    <ligand>
        <name>NAD(+)</name>
        <dbReference type="ChEBI" id="CHEBI:57540"/>
    </ligand>
</feature>
<dbReference type="RefSeq" id="WP_145379698.1">
    <property type="nucleotide sequence ID" value="NZ_CP036270.1"/>
</dbReference>
<keyword evidence="6 13" id="KW-0560">Oxidoreductase</keyword>
<dbReference type="InterPro" id="IPR023940">
    <property type="entry name" value="DHDPR_bac"/>
</dbReference>
<dbReference type="Gene3D" id="3.40.50.720">
    <property type="entry name" value="NAD(P)-binding Rossmann-like Domain"/>
    <property type="match status" value="1"/>
</dbReference>
<keyword evidence="17" id="KW-1185">Reference proteome</keyword>
<feature type="binding site" evidence="13">
    <location>
        <begin position="98"/>
        <end position="100"/>
    </location>
    <ligand>
        <name>NAD(+)</name>
        <dbReference type="ChEBI" id="CHEBI:57540"/>
    </ligand>
</feature>
<name>A0A517ZX56_9PLAN</name>
<keyword evidence="7 13" id="KW-0520">NAD</keyword>
<feature type="binding site" evidence="13">
    <location>
        <position position="159"/>
    </location>
    <ligand>
        <name>(S)-2,3,4,5-tetrahydrodipicolinate</name>
        <dbReference type="ChEBI" id="CHEBI:16845"/>
    </ligand>
</feature>
<evidence type="ECO:0000256" key="5">
    <source>
        <dbReference type="ARBA" id="ARBA00022915"/>
    </source>
</evidence>
<keyword evidence="4 13" id="KW-0521">NADP</keyword>
<evidence type="ECO:0000256" key="6">
    <source>
        <dbReference type="ARBA" id="ARBA00023002"/>
    </source>
</evidence>
<feature type="active site" description="Proton donor" evidence="13">
    <location>
        <position position="162"/>
    </location>
</feature>
<dbReference type="UniPathway" id="UPA00034">
    <property type="reaction ID" value="UER00018"/>
</dbReference>
<keyword evidence="3 13" id="KW-0028">Amino-acid biosynthesis</keyword>
<sequence>MTQSLKIGVNGAAGRMGRRVVALVHEENGLEVGAALEYSASPHLGADAGELAGVGHIGVPVTSELGERVDAVIDFSLPAGLVAIAKLCGERAIPLVAATTGLSAAQRDQVLSASHTAPLLLAPNMSIAVNLTMKLAREAARVLKGVSSGVDVEVIERHHRFKEDAPSGTALKFGQIIADEMGQTEHVHGRHGQPGRRPQSEIGYHALRTGDNVGEHTIVFGMMGETIDLTVRGHTRDSYAHGALIAARYLCEQEPGLYTIEEALGL</sequence>
<evidence type="ECO:0000259" key="14">
    <source>
        <dbReference type="Pfam" id="PF01113"/>
    </source>
</evidence>
<dbReference type="EMBL" id="CP036276">
    <property type="protein sequence ID" value="QDU47062.1"/>
    <property type="molecule type" value="Genomic_DNA"/>
</dbReference>
<dbReference type="SUPFAM" id="SSF51735">
    <property type="entry name" value="NAD(P)-binding Rossmann-fold domains"/>
    <property type="match status" value="1"/>
</dbReference>
<proteinExistence type="inferred from homology"/>
<dbReference type="PROSITE" id="PS01298">
    <property type="entry name" value="DAPB"/>
    <property type="match status" value="1"/>
</dbReference>
<feature type="active site" description="Proton donor/acceptor" evidence="13">
    <location>
        <position position="158"/>
    </location>
</feature>
<evidence type="ECO:0000256" key="13">
    <source>
        <dbReference type="HAMAP-Rule" id="MF_00102"/>
    </source>
</evidence>
<feature type="domain" description="Dihydrodipicolinate reductase C-terminal" evidence="15">
    <location>
        <begin position="129"/>
        <end position="264"/>
    </location>
</feature>
<feature type="binding site" evidence="13">
    <location>
        <begin position="168"/>
        <end position="169"/>
    </location>
    <ligand>
        <name>(S)-2,3,4,5-tetrahydrodipicolinate</name>
        <dbReference type="ChEBI" id="CHEBI:16845"/>
    </ligand>
</feature>
<evidence type="ECO:0000256" key="11">
    <source>
        <dbReference type="ARBA" id="ARBA00049080"/>
    </source>
</evidence>
<dbReference type="PANTHER" id="PTHR20836:SF0">
    <property type="entry name" value="4-HYDROXY-TETRAHYDRODIPICOLINATE REDUCTASE 1, CHLOROPLASTIC-RELATED"/>
    <property type="match status" value="1"/>
</dbReference>
<dbReference type="CDD" id="cd02274">
    <property type="entry name" value="DHDPR_N"/>
    <property type="match status" value="1"/>
</dbReference>
<dbReference type="AlphaFoldDB" id="A0A517ZX56"/>
<dbReference type="Pfam" id="PF05173">
    <property type="entry name" value="DapB_C"/>
    <property type="match status" value="1"/>
</dbReference>
<comment type="subunit">
    <text evidence="13">Homotetramer.</text>
</comment>
<dbReference type="InterPro" id="IPR036291">
    <property type="entry name" value="NAD(P)-bd_dom_sf"/>
</dbReference>
<keyword evidence="8 13" id="KW-0457">Lysine biosynthesis</keyword>
<dbReference type="EC" id="1.17.1.8" evidence="10 13"/>
<evidence type="ECO:0000313" key="17">
    <source>
        <dbReference type="Proteomes" id="UP000319383"/>
    </source>
</evidence>
<dbReference type="GO" id="GO:0005829">
    <property type="term" value="C:cytosol"/>
    <property type="evidence" value="ECO:0007669"/>
    <property type="project" value="TreeGrafter"/>
</dbReference>
<dbReference type="GO" id="GO:0009089">
    <property type="term" value="P:lysine biosynthetic process via diaminopimelate"/>
    <property type="evidence" value="ECO:0007669"/>
    <property type="project" value="UniProtKB-UniRule"/>
</dbReference>
<comment type="pathway">
    <text evidence="9 13">Amino-acid biosynthesis; L-lysine biosynthesis via DAP pathway; (S)-tetrahydrodipicolinate from L-aspartate: step 4/4.</text>
</comment>
<evidence type="ECO:0000256" key="4">
    <source>
        <dbReference type="ARBA" id="ARBA00022857"/>
    </source>
</evidence>
<feature type="binding site" evidence="13">
    <location>
        <begin position="11"/>
        <end position="16"/>
    </location>
    <ligand>
        <name>NAD(+)</name>
        <dbReference type="ChEBI" id="CHEBI:57540"/>
    </ligand>
</feature>
<gene>
    <name evidence="13 16" type="primary">dapB</name>
    <name evidence="16" type="ORF">Mal52_55900</name>
</gene>
<evidence type="ECO:0000256" key="3">
    <source>
        <dbReference type="ARBA" id="ARBA00022605"/>
    </source>
</evidence>
<organism evidence="16 17">
    <name type="scientific">Symmachiella dynata</name>
    <dbReference type="NCBI Taxonomy" id="2527995"/>
    <lineage>
        <taxon>Bacteria</taxon>
        <taxon>Pseudomonadati</taxon>
        <taxon>Planctomycetota</taxon>
        <taxon>Planctomycetia</taxon>
        <taxon>Planctomycetales</taxon>
        <taxon>Planctomycetaceae</taxon>
        <taxon>Symmachiella</taxon>
    </lineage>
</organism>
<protein>
    <recommendedName>
        <fullName evidence="10 13">4-hydroxy-tetrahydrodipicolinate reductase</fullName>
        <shortName evidence="13">HTPA reductase</shortName>
        <ecNumber evidence="10 13">1.17.1.8</ecNumber>
    </recommendedName>
</protein>
<dbReference type="GO" id="GO:0016726">
    <property type="term" value="F:oxidoreductase activity, acting on CH or CH2 groups, NAD or NADP as acceptor"/>
    <property type="evidence" value="ECO:0007669"/>
    <property type="project" value="UniProtKB-UniRule"/>
</dbReference>
<dbReference type="InterPro" id="IPR022663">
    <property type="entry name" value="DapB_C"/>
</dbReference>
<dbReference type="InterPro" id="IPR022664">
    <property type="entry name" value="DapB_N_CS"/>
</dbReference>